<dbReference type="PANTHER" id="PTHR40599">
    <property type="entry name" value="[CITRATE [PRO-3S]-LYASE] LIGASE"/>
    <property type="match status" value="1"/>
</dbReference>
<dbReference type="Pfam" id="PF08218">
    <property type="entry name" value="Citrate_ly_lig"/>
    <property type="match status" value="1"/>
</dbReference>
<keyword evidence="1 3" id="KW-0547">Nucleotide-binding</keyword>
<dbReference type="SMART" id="SM00764">
    <property type="entry name" value="Citrate_ly_lig"/>
    <property type="match status" value="1"/>
</dbReference>
<name>A0AAX1TRI7_9FUSO</name>
<feature type="domain" description="N-acetyltransferase" evidence="4">
    <location>
        <begin position="1"/>
        <end position="123"/>
    </location>
</feature>
<dbReference type="SUPFAM" id="SSF52374">
    <property type="entry name" value="Nucleotidylyl transferase"/>
    <property type="match status" value="1"/>
</dbReference>
<dbReference type="GeneID" id="78453716"/>
<dbReference type="NCBIfam" id="TIGR00125">
    <property type="entry name" value="cyt_tran_rel"/>
    <property type="match status" value="1"/>
</dbReference>
<dbReference type="InterPro" id="IPR013166">
    <property type="entry name" value="Citrate_lyase_ligase_C"/>
</dbReference>
<dbReference type="KEGG" id="ful:C4N20_02765"/>
<dbReference type="EMBL" id="LS483487">
    <property type="protein sequence ID" value="SQJ09986.1"/>
    <property type="molecule type" value="Genomic_DNA"/>
</dbReference>
<dbReference type="NCBIfam" id="TIGR00124">
    <property type="entry name" value="cit_ly_ligase"/>
    <property type="match status" value="1"/>
</dbReference>
<dbReference type="InterPro" id="IPR004821">
    <property type="entry name" value="Cyt_trans-like"/>
</dbReference>
<dbReference type="PANTHER" id="PTHR40599:SF1">
    <property type="entry name" value="[CITRATE [PRO-3S]-LYASE] LIGASE"/>
    <property type="match status" value="1"/>
</dbReference>
<reference evidence="5 6" key="1">
    <citation type="submission" date="2018-06" db="EMBL/GenBank/DDBJ databases">
        <authorList>
            <consortium name="Pathogen Informatics"/>
            <person name="Doyle S."/>
        </authorList>
    </citation>
    <scope>NUCLEOTIDE SEQUENCE [LARGE SCALE GENOMIC DNA]</scope>
    <source>
        <strain evidence="5 6">NCTC12112</strain>
    </source>
</reference>
<comment type="catalytic activity">
    <reaction evidence="3">
        <text>holo-[citrate lyase ACP] + acetate + ATP = acetyl-[citrate lyase ACP] + AMP + diphosphate</text>
        <dbReference type="Rhea" id="RHEA:23788"/>
        <dbReference type="Rhea" id="RHEA-COMP:10158"/>
        <dbReference type="Rhea" id="RHEA-COMP:13710"/>
        <dbReference type="ChEBI" id="CHEBI:30089"/>
        <dbReference type="ChEBI" id="CHEBI:30616"/>
        <dbReference type="ChEBI" id="CHEBI:33019"/>
        <dbReference type="ChEBI" id="CHEBI:82683"/>
        <dbReference type="ChEBI" id="CHEBI:137976"/>
        <dbReference type="ChEBI" id="CHEBI:456215"/>
        <dbReference type="EC" id="6.2.1.22"/>
    </reaction>
</comment>
<gene>
    <name evidence="5" type="primary">citC</name>
    <name evidence="5" type="ORF">NCTC12112_02435</name>
</gene>
<keyword evidence="2 3" id="KW-0067">ATP-binding</keyword>
<proteinExistence type="predicted"/>
<comment type="function">
    <text evidence="3">Acetylation of prosthetic group (2-(5''-phosphoribosyl)-3'-dephosphocoenzyme-A) of the gamma subunit of citrate lyase.</text>
</comment>
<organism evidence="5 6">
    <name type="scientific">Fusobacterium ulcerans</name>
    <dbReference type="NCBI Taxonomy" id="861"/>
    <lineage>
        <taxon>Bacteria</taxon>
        <taxon>Fusobacteriati</taxon>
        <taxon>Fusobacteriota</taxon>
        <taxon>Fusobacteriia</taxon>
        <taxon>Fusobacteriales</taxon>
        <taxon>Fusobacteriaceae</taxon>
        <taxon>Fusobacterium</taxon>
    </lineage>
</organism>
<dbReference type="GO" id="GO:0005524">
    <property type="term" value="F:ATP binding"/>
    <property type="evidence" value="ECO:0007669"/>
    <property type="project" value="UniProtKB-UniRule"/>
</dbReference>
<dbReference type="GO" id="GO:0008771">
    <property type="term" value="F:[citrate (pro-3S)-lyase] ligase activity"/>
    <property type="evidence" value="ECO:0007669"/>
    <property type="project" value="UniProtKB-EC"/>
</dbReference>
<protein>
    <recommendedName>
        <fullName evidence="3">[Citrate [pro-3S]-lyase] ligase</fullName>
        <ecNumber evidence="3">6.2.1.22</ecNumber>
    </recommendedName>
</protein>
<dbReference type="SUPFAM" id="SSF55729">
    <property type="entry name" value="Acyl-CoA N-acyltransferases (Nat)"/>
    <property type="match status" value="1"/>
</dbReference>
<dbReference type="InterPro" id="IPR005216">
    <property type="entry name" value="Citrate_lyase_ligase"/>
</dbReference>
<evidence type="ECO:0000256" key="1">
    <source>
        <dbReference type="ARBA" id="ARBA00022741"/>
    </source>
</evidence>
<dbReference type="GO" id="GO:0016747">
    <property type="term" value="F:acyltransferase activity, transferring groups other than amino-acyl groups"/>
    <property type="evidence" value="ECO:0007669"/>
    <property type="project" value="InterPro"/>
</dbReference>
<dbReference type="Gene3D" id="3.40.630.30">
    <property type="match status" value="1"/>
</dbReference>
<accession>A0AAX1TRI7</accession>
<keyword evidence="3 5" id="KW-0436">Ligase</keyword>
<dbReference type="Gene3D" id="3.40.50.620">
    <property type="entry name" value="HUPs"/>
    <property type="match status" value="1"/>
</dbReference>
<dbReference type="InterPro" id="IPR016181">
    <property type="entry name" value="Acyl_CoA_acyltransferase"/>
</dbReference>
<dbReference type="PIRSF" id="PIRSF005751">
    <property type="entry name" value="Acet_citr_lig"/>
    <property type="match status" value="1"/>
</dbReference>
<evidence type="ECO:0000256" key="3">
    <source>
        <dbReference type="PIRNR" id="PIRNR005751"/>
    </source>
</evidence>
<sequence>MNIEKVNLSNPFEKKEVVDFLAGFDLKYDENIDYTVVIRENDKIIATASKGKNIIKCFAIDKNHQGEGISGSILTNVTNKMFDQGYLHSMVFTKTSNQDIFSGIGYKEVAHTDKVILMEMGINSIDKTINKIKKDFDVKTETQKAMLVMNCNPFTYGHQFLIEKAASENEEVLIFVVQEDKSVFPFKTRYNLVKKGTAHLGNVKVIPGTEYIISSATFPNYFLRKEDDSLMEYTKLDATIAGKQFGEKLNINRRYIGEEPYCPVTKKYNDALMEILPEYGMEVVLVPRKELHHTAISASIVREKLKEGKIEELKEFVPPTTFEFLISPEGKEIEEKLKNSNSPH</sequence>
<dbReference type="EC" id="6.2.1.22" evidence="3"/>
<dbReference type="PROSITE" id="PS51186">
    <property type="entry name" value="GNAT"/>
    <property type="match status" value="1"/>
</dbReference>
<evidence type="ECO:0000259" key="4">
    <source>
        <dbReference type="PROSITE" id="PS51186"/>
    </source>
</evidence>
<dbReference type="RefSeq" id="WP_005981103.1">
    <property type="nucleotide sequence ID" value="NZ_CABKNW010000005.1"/>
</dbReference>
<evidence type="ECO:0000313" key="5">
    <source>
        <dbReference type="EMBL" id="SQJ09986.1"/>
    </source>
</evidence>
<evidence type="ECO:0000313" key="6">
    <source>
        <dbReference type="Proteomes" id="UP000249008"/>
    </source>
</evidence>
<dbReference type="InterPro" id="IPR000182">
    <property type="entry name" value="GNAT_dom"/>
</dbReference>
<evidence type="ECO:0000256" key="2">
    <source>
        <dbReference type="ARBA" id="ARBA00022840"/>
    </source>
</evidence>
<dbReference type="InterPro" id="IPR014729">
    <property type="entry name" value="Rossmann-like_a/b/a_fold"/>
</dbReference>
<dbReference type="Proteomes" id="UP000249008">
    <property type="component" value="Chromosome 1"/>
</dbReference>
<dbReference type="AlphaFoldDB" id="A0AAX1TRI7"/>